<evidence type="ECO:0000256" key="1">
    <source>
        <dbReference type="SAM" id="MobiDB-lite"/>
    </source>
</evidence>
<protein>
    <submittedName>
        <fullName evidence="3">RNB domain-containing ribonuclease</fullName>
    </submittedName>
</protein>
<evidence type="ECO:0000259" key="2">
    <source>
        <dbReference type="SMART" id="SM00955"/>
    </source>
</evidence>
<organism evidence="3 4">
    <name type="scientific">Lolliginicoccus lacisalsi</name>
    <dbReference type="NCBI Taxonomy" id="2742202"/>
    <lineage>
        <taxon>Bacteria</taxon>
        <taxon>Bacillati</taxon>
        <taxon>Actinomycetota</taxon>
        <taxon>Actinomycetes</taxon>
        <taxon>Mycobacteriales</taxon>
        <taxon>Hoyosellaceae</taxon>
        <taxon>Lolliginicoccus</taxon>
    </lineage>
</organism>
<dbReference type="SUPFAM" id="SSF50249">
    <property type="entry name" value="Nucleic acid-binding proteins"/>
    <property type="match status" value="1"/>
</dbReference>
<dbReference type="EMBL" id="JACYWE010000001">
    <property type="protein sequence ID" value="MBD8505019.1"/>
    <property type="molecule type" value="Genomic_DNA"/>
</dbReference>
<evidence type="ECO:0000313" key="4">
    <source>
        <dbReference type="Proteomes" id="UP000642993"/>
    </source>
</evidence>
<keyword evidence="4" id="KW-1185">Reference proteome</keyword>
<sequence length="481" mass="51938">MMHLASVDSAALRDATKAVKDELDVPDGYPPGAEAEAAAAVDRCSAERRDATSIPLVTIDPPGSRDLDQALDIERHRGGYRVHYAIADVAALIEPGGALDKESQRRGETWYGPDMRIPLHPAVLSEGAASLLPGKERLAVLWTIDLDAEGDRTSTHVERARVRSREQLDYQQAQHRIDSGARSHGSRPDDPLGLLAEVGRLRLEQERARGGVSLPLPDQTIHTDGDAWTLRYGTSRPAEQWNAQLSLLTGMAAAEIMLDGGTGILRTLPAADEHATRRVRRAAHALGIDWPTTTPYPEFVRGLDPARPEDAAMLIACTRLLRGAGYEPFTAAPRDTTARVHSAVASTYAHVTAPLRRLVDRYGAECCLAHAGGREVPDWVLEALPDLPGIMRGSSQRAATFGNAMVDLVEAALLAPAVGREFPGVVLEASDKDPRTGTIMIREPAIEARITAEQDLPVGADVRARLVEADAMARRVEFALA</sequence>
<evidence type="ECO:0000313" key="3">
    <source>
        <dbReference type="EMBL" id="MBD8505019.1"/>
    </source>
</evidence>
<reference evidence="3" key="1">
    <citation type="submission" date="2020-09" db="EMBL/GenBank/DDBJ databases">
        <title>Hoyosella lacisalsi sp. nov., a halotolerant actinobacterium isolated from soil of Lake Gudzhirganskoe.</title>
        <authorList>
            <person name="Yang Q."/>
            <person name="Guo P.Y."/>
            <person name="Liu S.W."/>
            <person name="Li F.N."/>
            <person name="Sun C.H."/>
        </authorList>
    </citation>
    <scope>NUCLEOTIDE SEQUENCE</scope>
    <source>
        <strain evidence="3">G463</strain>
    </source>
</reference>
<gene>
    <name evidence="3" type="ORF">HT102_00760</name>
</gene>
<dbReference type="InterPro" id="IPR012340">
    <property type="entry name" value="NA-bd_OB-fold"/>
</dbReference>
<dbReference type="GO" id="GO:0006402">
    <property type="term" value="P:mRNA catabolic process"/>
    <property type="evidence" value="ECO:0007669"/>
    <property type="project" value="TreeGrafter"/>
</dbReference>
<dbReference type="PANTHER" id="PTHR23355:SF42">
    <property type="entry name" value="RIBONUCLEASE II, CHLOROPLASTIC_MITOCHONDRIAL"/>
    <property type="match status" value="1"/>
</dbReference>
<dbReference type="GO" id="GO:0000175">
    <property type="term" value="F:3'-5'-RNA exonuclease activity"/>
    <property type="evidence" value="ECO:0007669"/>
    <property type="project" value="TreeGrafter"/>
</dbReference>
<proteinExistence type="predicted"/>
<accession>A0A927J9F2</accession>
<comment type="caution">
    <text evidence="3">The sequence shown here is derived from an EMBL/GenBank/DDBJ whole genome shotgun (WGS) entry which is preliminary data.</text>
</comment>
<dbReference type="GO" id="GO:0003723">
    <property type="term" value="F:RNA binding"/>
    <property type="evidence" value="ECO:0007669"/>
    <property type="project" value="InterPro"/>
</dbReference>
<dbReference type="AlphaFoldDB" id="A0A927J9F2"/>
<dbReference type="SMART" id="SM00955">
    <property type="entry name" value="RNB"/>
    <property type="match status" value="1"/>
</dbReference>
<dbReference type="Pfam" id="PF18614">
    <property type="entry name" value="RNase_II_C_S1"/>
    <property type="match status" value="1"/>
</dbReference>
<dbReference type="PANTHER" id="PTHR23355">
    <property type="entry name" value="RIBONUCLEASE"/>
    <property type="match status" value="1"/>
</dbReference>
<feature type="region of interest" description="Disordered" evidence="1">
    <location>
        <begin position="168"/>
        <end position="190"/>
    </location>
</feature>
<dbReference type="InterPro" id="IPR050180">
    <property type="entry name" value="RNR_Ribonuclease"/>
</dbReference>
<dbReference type="GO" id="GO:0000932">
    <property type="term" value="C:P-body"/>
    <property type="evidence" value="ECO:0007669"/>
    <property type="project" value="TreeGrafter"/>
</dbReference>
<dbReference type="InterPro" id="IPR001900">
    <property type="entry name" value="RNase_II/R"/>
</dbReference>
<feature type="domain" description="RNB" evidence="2">
    <location>
        <begin position="48"/>
        <end position="373"/>
    </location>
</feature>
<dbReference type="Proteomes" id="UP000642993">
    <property type="component" value="Unassembled WGS sequence"/>
</dbReference>
<dbReference type="InterPro" id="IPR040596">
    <property type="entry name" value="RNase_II_C_S1"/>
</dbReference>
<name>A0A927J9F2_9ACTN</name>
<feature type="compositionally biased region" description="Basic and acidic residues" evidence="1">
    <location>
        <begin position="175"/>
        <end position="190"/>
    </location>
</feature>
<dbReference type="Pfam" id="PF00773">
    <property type="entry name" value="RNB"/>
    <property type="match status" value="1"/>
</dbReference>